<accession>A0AAP6BDC3</accession>
<evidence type="ECO:0000313" key="2">
    <source>
        <dbReference type="EMBL" id="MDX3019024.1"/>
    </source>
</evidence>
<dbReference type="AlphaFoldDB" id="A0AAP6BDC3"/>
<dbReference type="Gene3D" id="1.10.1510.10">
    <property type="entry name" value="Uncharacterised protein YqeY/AIM41 PF09424, N-terminal domain"/>
    <property type="match status" value="1"/>
</dbReference>
<comment type="caution">
    <text evidence="1">The sequence shown here is derived from an EMBL/GenBank/DDBJ whole genome shotgun (WGS) entry which is preliminary data.</text>
</comment>
<protein>
    <submittedName>
        <fullName evidence="1">Uncharacterized protein</fullName>
    </submittedName>
</protein>
<sequence>MRARDKVAVSALRATLAALDNAEAVRVDSAALRGQAIEAVPVGVGATEAQRRVLGEGDVVRIVRGEVDERLGAAGQVEGTAHAERLLAEAQVLLRFLEATAGGGPRTP</sequence>
<dbReference type="InterPro" id="IPR042184">
    <property type="entry name" value="YqeY/Aim41_N"/>
</dbReference>
<dbReference type="EMBL" id="JARAWC010000017">
    <property type="protein sequence ID" value="MDX2962669.1"/>
    <property type="molecule type" value="Genomic_DNA"/>
</dbReference>
<name>A0AAP6BDC3_9ACTN</name>
<reference evidence="1 3" key="1">
    <citation type="journal article" date="2023" name="Microb. Genom.">
        <title>Mesoterricola silvestris gen. nov., sp. nov., Mesoterricola sediminis sp. nov., Geothrix oryzae sp. nov., Geothrix edaphica sp. nov., Geothrix rubra sp. nov., and Geothrix limicola sp. nov., six novel members of Acidobacteriota isolated from soils.</title>
        <authorList>
            <person name="Weisberg A.J."/>
            <person name="Pearce E."/>
            <person name="Kramer C.G."/>
            <person name="Chang J.H."/>
            <person name="Clarke C.R."/>
        </authorList>
    </citation>
    <scope>NUCLEOTIDE SEQUENCE</scope>
    <source>
        <strain evidence="2 3">NB05-1H</strain>
        <strain evidence="1">NRRL_B-16521</strain>
    </source>
</reference>
<organism evidence="1 4">
    <name type="scientific">Streptomyces acidiscabies</name>
    <dbReference type="NCBI Taxonomy" id="42234"/>
    <lineage>
        <taxon>Bacteria</taxon>
        <taxon>Bacillati</taxon>
        <taxon>Actinomycetota</taxon>
        <taxon>Actinomycetes</taxon>
        <taxon>Kitasatosporales</taxon>
        <taxon>Streptomycetaceae</taxon>
        <taxon>Streptomyces</taxon>
    </lineage>
</organism>
<dbReference type="Proteomes" id="UP001272987">
    <property type="component" value="Unassembled WGS sequence"/>
</dbReference>
<dbReference type="Proteomes" id="UP001282288">
    <property type="component" value="Unassembled WGS sequence"/>
</dbReference>
<gene>
    <name evidence="1" type="ORF">PV399_23575</name>
    <name evidence="2" type="ORF">PV666_14135</name>
</gene>
<evidence type="ECO:0000313" key="4">
    <source>
        <dbReference type="Proteomes" id="UP001282288"/>
    </source>
</evidence>
<evidence type="ECO:0000313" key="1">
    <source>
        <dbReference type="EMBL" id="MDX2962669.1"/>
    </source>
</evidence>
<evidence type="ECO:0000313" key="3">
    <source>
        <dbReference type="Proteomes" id="UP001272987"/>
    </source>
</evidence>
<dbReference type="EMBL" id="JARAWP010000007">
    <property type="protein sequence ID" value="MDX3019024.1"/>
    <property type="molecule type" value="Genomic_DNA"/>
</dbReference>
<keyword evidence="3" id="KW-1185">Reference proteome</keyword>
<proteinExistence type="predicted"/>